<comment type="subcellular location">
    <subcellularLocation>
        <location evidence="1 6">Nucleus</location>
    </subcellularLocation>
</comment>
<dbReference type="PIRSF" id="PIRSF011771">
    <property type="entry name" value="RMS1_SET"/>
    <property type="match status" value="1"/>
</dbReference>
<dbReference type="EMBL" id="MNUE01000046">
    <property type="protein sequence ID" value="OJD31588.1"/>
    <property type="molecule type" value="Genomic_DNA"/>
</dbReference>
<evidence type="ECO:0000313" key="10">
    <source>
        <dbReference type="Proteomes" id="UP000183809"/>
    </source>
</evidence>
<dbReference type="Pfam" id="PF09273">
    <property type="entry name" value="Rubis-subs-bind"/>
    <property type="match status" value="1"/>
</dbReference>
<evidence type="ECO:0000256" key="3">
    <source>
        <dbReference type="ARBA" id="ARBA00022679"/>
    </source>
</evidence>
<dbReference type="AlphaFoldDB" id="A0A1J9RUR2"/>
<dbReference type="FunFam" id="3.90.1410.10:FF:000007">
    <property type="entry name" value="Ribosomal lysine N-methyltransferase 4"/>
    <property type="match status" value="1"/>
</dbReference>
<feature type="region of interest" description="Disordered" evidence="7">
    <location>
        <begin position="443"/>
        <end position="469"/>
    </location>
</feature>
<dbReference type="InterPro" id="IPR015353">
    <property type="entry name" value="Rubisco_LSMT_subst-bd"/>
</dbReference>
<dbReference type="GeneID" id="31016538"/>
<gene>
    <name evidence="9" type="ORF">BKCO1_4600020</name>
</gene>
<dbReference type="SUPFAM" id="SSF81822">
    <property type="entry name" value="RuBisCo LSMT C-terminal, substrate-binding domain"/>
    <property type="match status" value="1"/>
</dbReference>
<dbReference type="RefSeq" id="XP_020127848.1">
    <property type="nucleotide sequence ID" value="XM_020276277.1"/>
</dbReference>
<evidence type="ECO:0000259" key="8">
    <source>
        <dbReference type="PROSITE" id="PS50280"/>
    </source>
</evidence>
<dbReference type="InterPro" id="IPR044430">
    <property type="entry name" value="SETD6_SET"/>
</dbReference>
<keyword evidence="4 6" id="KW-0949">S-adenosyl-L-methionine</keyword>
<accession>A0A1J9RUR2</accession>
<dbReference type="Proteomes" id="UP000183809">
    <property type="component" value="Unassembled WGS sequence"/>
</dbReference>
<dbReference type="GO" id="GO:0005634">
    <property type="term" value="C:nucleus"/>
    <property type="evidence" value="ECO:0007669"/>
    <property type="project" value="UniProtKB-SubCell"/>
</dbReference>
<evidence type="ECO:0000256" key="7">
    <source>
        <dbReference type="SAM" id="MobiDB-lite"/>
    </source>
</evidence>
<dbReference type="InterPro" id="IPR001214">
    <property type="entry name" value="SET_dom"/>
</dbReference>
<dbReference type="PANTHER" id="PTHR13271:SF34">
    <property type="entry name" value="N-LYSINE METHYLTRANSFERASE SETD6"/>
    <property type="match status" value="1"/>
</dbReference>
<dbReference type="InterPro" id="IPR050600">
    <property type="entry name" value="SETD3_SETD6_MTase"/>
</dbReference>
<dbReference type="Gene3D" id="3.90.1410.10">
    <property type="entry name" value="set domain protein methyltransferase, domain 1"/>
    <property type="match status" value="1"/>
</dbReference>
<keyword evidence="10" id="KW-1185">Reference proteome</keyword>
<evidence type="ECO:0000256" key="2">
    <source>
        <dbReference type="ARBA" id="ARBA00022603"/>
    </source>
</evidence>
<comment type="caution">
    <text evidence="9">The sequence shown here is derived from an EMBL/GenBank/DDBJ whole genome shotgun (WGS) entry which is preliminary data.</text>
</comment>
<name>A0A1J9RUR2_9PEZI</name>
<organism evidence="9 10">
    <name type="scientific">Diplodia corticola</name>
    <dbReference type="NCBI Taxonomy" id="236234"/>
    <lineage>
        <taxon>Eukaryota</taxon>
        <taxon>Fungi</taxon>
        <taxon>Dikarya</taxon>
        <taxon>Ascomycota</taxon>
        <taxon>Pezizomycotina</taxon>
        <taxon>Dothideomycetes</taxon>
        <taxon>Dothideomycetes incertae sedis</taxon>
        <taxon>Botryosphaeriales</taxon>
        <taxon>Botryosphaeriaceae</taxon>
        <taxon>Diplodia</taxon>
    </lineage>
</organism>
<dbReference type="Gene3D" id="3.90.1420.10">
    <property type="entry name" value="Rubisco LSMT, substrate-binding domain"/>
    <property type="match status" value="1"/>
</dbReference>
<evidence type="ECO:0000256" key="4">
    <source>
        <dbReference type="ARBA" id="ARBA00022691"/>
    </source>
</evidence>
<dbReference type="SUPFAM" id="SSF82199">
    <property type="entry name" value="SET domain"/>
    <property type="match status" value="1"/>
</dbReference>
<keyword evidence="3 6" id="KW-0808">Transferase</keyword>
<dbReference type="InterPro" id="IPR046341">
    <property type="entry name" value="SET_dom_sf"/>
</dbReference>
<feature type="domain" description="SET" evidence="8">
    <location>
        <begin position="27"/>
        <end position="266"/>
    </location>
</feature>
<dbReference type="Pfam" id="PF00856">
    <property type="entry name" value="SET"/>
    <property type="match status" value="1"/>
</dbReference>
<dbReference type="PROSITE" id="PS50280">
    <property type="entry name" value="SET"/>
    <property type="match status" value="1"/>
</dbReference>
<evidence type="ECO:0000256" key="1">
    <source>
        <dbReference type="ARBA" id="ARBA00004123"/>
    </source>
</evidence>
<comment type="similarity">
    <text evidence="6">Belongs to the class V-like SAM-binding methyltransferase superfamily. Histone-lysine methyltransferase family. SETD6 subfamily.</text>
</comment>
<evidence type="ECO:0000313" key="9">
    <source>
        <dbReference type="EMBL" id="OJD31588.1"/>
    </source>
</evidence>
<protein>
    <recommendedName>
        <fullName evidence="6">Ribosomal lysine N-methyltransferase 4</fullName>
        <ecNumber evidence="6">2.1.1.-</ecNumber>
    </recommendedName>
</protein>
<dbReference type="STRING" id="236234.A0A1J9RUR2"/>
<keyword evidence="5 6" id="KW-0539">Nucleus</keyword>
<dbReference type="GO" id="GO:0032259">
    <property type="term" value="P:methylation"/>
    <property type="evidence" value="ECO:0007669"/>
    <property type="project" value="UniProtKB-KW"/>
</dbReference>
<dbReference type="EC" id="2.1.1.-" evidence="6"/>
<dbReference type="OrthoDB" id="341421at2759"/>
<proteinExistence type="inferred from homology"/>
<evidence type="ECO:0000256" key="6">
    <source>
        <dbReference type="PIRNR" id="PIRNR011771"/>
    </source>
</evidence>
<dbReference type="CDD" id="cd19178">
    <property type="entry name" value="SET_SETD6"/>
    <property type="match status" value="1"/>
</dbReference>
<dbReference type="GO" id="GO:0016279">
    <property type="term" value="F:protein-lysine N-methyltransferase activity"/>
    <property type="evidence" value="ECO:0007669"/>
    <property type="project" value="UniProtKB-UniRule"/>
</dbReference>
<dbReference type="PANTHER" id="PTHR13271">
    <property type="entry name" value="UNCHARACTERIZED PUTATIVE METHYLTRANSFERASE"/>
    <property type="match status" value="1"/>
</dbReference>
<comment type="function">
    <text evidence="6">S-adenosyl-L-methionine-dependent protein-lysine N-methyltransferase that monomethylates 60S ribosomal protein L42.</text>
</comment>
<keyword evidence="2 6" id="KW-0489">Methyltransferase</keyword>
<reference evidence="9 10" key="1">
    <citation type="submission" date="2016-10" db="EMBL/GenBank/DDBJ databases">
        <title>Proteomics and genomics reveal pathogen-plant mechanisms compatible with a hemibiotrophic lifestyle of Diplodia corticola.</title>
        <authorList>
            <person name="Fernandes I."/>
            <person name="De Jonge R."/>
            <person name="Van De Peer Y."/>
            <person name="Devreese B."/>
            <person name="Alves A."/>
            <person name="Esteves A.C."/>
        </authorList>
    </citation>
    <scope>NUCLEOTIDE SEQUENCE [LARGE SCALE GENOMIC DNA]</scope>
    <source>
        <strain evidence="9 10">CBS 112549</strain>
    </source>
</reference>
<dbReference type="InterPro" id="IPR036464">
    <property type="entry name" value="Rubisco_LSMT_subst-bd_sf"/>
</dbReference>
<dbReference type="InterPro" id="IPR011383">
    <property type="entry name" value="N-lys_methylase_SETD6"/>
</dbReference>
<sequence length="469" mass="51659">MAPQDDFKERSSAFMRWLPSASATVSEKVTLDDLRHRGAGRGLVAVQDIQEGEVLFAIPRSAVLSAANSSLSTTLPQIFEDLDPWSTLIVTMIYEYLRGDASPWKPYFDLLPAHFDTLMFWSDDELAELQASAVVQKIGKDSANELFNGTIIPLLRRHANVFFPDPNVAQGVTDDELLALAHRMGSTIMAYAFDIEPDQAPQEVDEDGYASEEEDEALPKGMVPLADMLNADADRNNARLHYGPDVLTMEAVTDIKAGDEIFNDYGPLPRSDLLRRYGYSTPFYEQYDVVEIPTDLIVETFKAEAKLSDQEIEEKLAYLEDQDLFETGYDIGRNPEQDPAAVASPELGLLLATLHLPHADFQRMRKKGKFPKPDLTPQTAALLRQAVAKRAAQYPTSLAEDVHRVSSGAADLGNARKAMALAVRIGEKEILECAANLLAKAAAATAPNTTKRDGDEGGESSSNKRRRVA</sequence>
<evidence type="ECO:0000256" key="5">
    <source>
        <dbReference type="ARBA" id="ARBA00023242"/>
    </source>
</evidence>